<feature type="binding site" evidence="9">
    <location>
        <position position="74"/>
    </location>
    <ligand>
        <name>substrate</name>
    </ligand>
</feature>
<evidence type="ECO:0000313" key="12">
    <source>
        <dbReference type="Proteomes" id="UP000051378"/>
    </source>
</evidence>
<dbReference type="AlphaFoldDB" id="A0A0R2DHP5"/>
<feature type="site" description="Transition state stabilizer" evidence="9">
    <location>
        <position position="17"/>
    </location>
</feature>
<dbReference type="RefSeq" id="WP_056974939.1">
    <property type="nucleotide sequence ID" value="NZ_AYZL01000020.1"/>
</dbReference>
<keyword evidence="7 9" id="KW-0173">Coenzyme A biosynthesis</keyword>
<feature type="binding site" evidence="9">
    <location>
        <position position="41"/>
    </location>
    <ligand>
        <name>substrate</name>
    </ligand>
</feature>
<feature type="binding site" evidence="9">
    <location>
        <begin position="9"/>
        <end position="10"/>
    </location>
    <ligand>
        <name>ATP</name>
        <dbReference type="ChEBI" id="CHEBI:30616"/>
    </ligand>
</feature>
<feature type="binding site" evidence="9">
    <location>
        <begin position="124"/>
        <end position="130"/>
    </location>
    <ligand>
        <name>ATP</name>
        <dbReference type="ChEBI" id="CHEBI:30616"/>
    </ligand>
</feature>
<comment type="function">
    <text evidence="9">Reversibly transfers an adenylyl group from ATP to 4'-phosphopantetheine, yielding dephospho-CoA (dPCoA) and pyrophosphate.</text>
</comment>
<feature type="binding site" evidence="9">
    <location>
        <position position="99"/>
    </location>
    <ligand>
        <name>ATP</name>
        <dbReference type="ChEBI" id="CHEBI:30616"/>
    </ligand>
</feature>
<dbReference type="NCBIfam" id="TIGR00125">
    <property type="entry name" value="cyt_tran_rel"/>
    <property type="match status" value="1"/>
</dbReference>
<evidence type="ECO:0000313" key="11">
    <source>
        <dbReference type="EMBL" id="KRN03618.1"/>
    </source>
</evidence>
<feature type="binding site" evidence="9">
    <location>
        <position position="88"/>
    </location>
    <ligand>
        <name>substrate</name>
    </ligand>
</feature>
<dbReference type="HAMAP" id="MF_00151">
    <property type="entry name" value="PPAT_bact"/>
    <property type="match status" value="1"/>
</dbReference>
<keyword evidence="1 9" id="KW-0963">Cytoplasm</keyword>
<protein>
    <recommendedName>
        <fullName evidence="9">Phosphopantetheine adenylyltransferase</fullName>
        <ecNumber evidence="9">2.7.7.3</ecNumber>
    </recommendedName>
    <alternativeName>
        <fullName evidence="9">Dephospho-CoA pyrophosphorylase</fullName>
    </alternativeName>
    <alternativeName>
        <fullName evidence="9">Pantetheine-phosphate adenylyltransferase</fullName>
        <shortName evidence="9">PPAT</shortName>
    </alternativeName>
</protein>
<dbReference type="OrthoDB" id="9806661at2"/>
<evidence type="ECO:0000256" key="9">
    <source>
        <dbReference type="HAMAP-Rule" id="MF_00151"/>
    </source>
</evidence>
<evidence type="ECO:0000256" key="6">
    <source>
        <dbReference type="ARBA" id="ARBA00022842"/>
    </source>
</evidence>
<gene>
    <name evidence="9" type="primary">coaD</name>
    <name evidence="11" type="ORF">FC86_GL000724</name>
</gene>
<feature type="binding site" evidence="9">
    <location>
        <begin position="89"/>
        <end position="91"/>
    </location>
    <ligand>
        <name>ATP</name>
        <dbReference type="ChEBI" id="CHEBI:30616"/>
    </ligand>
</feature>
<comment type="catalytic activity">
    <reaction evidence="8 9">
        <text>(R)-4'-phosphopantetheine + ATP + H(+) = 3'-dephospho-CoA + diphosphate</text>
        <dbReference type="Rhea" id="RHEA:19801"/>
        <dbReference type="ChEBI" id="CHEBI:15378"/>
        <dbReference type="ChEBI" id="CHEBI:30616"/>
        <dbReference type="ChEBI" id="CHEBI:33019"/>
        <dbReference type="ChEBI" id="CHEBI:57328"/>
        <dbReference type="ChEBI" id="CHEBI:61723"/>
        <dbReference type="EC" id="2.7.7.3"/>
    </reaction>
</comment>
<evidence type="ECO:0000256" key="2">
    <source>
        <dbReference type="ARBA" id="ARBA00022679"/>
    </source>
</evidence>
<dbReference type="GO" id="GO:0004595">
    <property type="term" value="F:pantetheine-phosphate adenylyltransferase activity"/>
    <property type="evidence" value="ECO:0007669"/>
    <property type="project" value="UniProtKB-UniRule"/>
</dbReference>
<keyword evidence="6 9" id="KW-0460">Magnesium</keyword>
<evidence type="ECO:0000256" key="5">
    <source>
        <dbReference type="ARBA" id="ARBA00022840"/>
    </source>
</evidence>
<evidence type="ECO:0000256" key="8">
    <source>
        <dbReference type="ARBA" id="ARBA00029346"/>
    </source>
</evidence>
<proteinExistence type="inferred from homology"/>
<dbReference type="InterPro" id="IPR014729">
    <property type="entry name" value="Rossmann-like_a/b/a_fold"/>
</dbReference>
<keyword evidence="12" id="KW-1185">Reference proteome</keyword>
<feature type="binding site" evidence="9">
    <location>
        <position position="9"/>
    </location>
    <ligand>
        <name>substrate</name>
    </ligand>
</feature>
<dbReference type="PANTHER" id="PTHR21342">
    <property type="entry name" value="PHOSPHOPANTETHEINE ADENYLYLTRANSFERASE"/>
    <property type="match status" value="1"/>
</dbReference>
<feature type="domain" description="Cytidyltransferase-like" evidence="10">
    <location>
        <begin position="5"/>
        <end position="134"/>
    </location>
</feature>
<dbReference type="Pfam" id="PF01467">
    <property type="entry name" value="CTP_transf_like"/>
    <property type="match status" value="1"/>
</dbReference>
<keyword evidence="4 9" id="KW-0547">Nucleotide-binding</keyword>
<feature type="binding site" evidence="9">
    <location>
        <position position="17"/>
    </location>
    <ligand>
        <name>ATP</name>
        <dbReference type="ChEBI" id="CHEBI:30616"/>
    </ligand>
</feature>
<reference evidence="11 12" key="1">
    <citation type="journal article" date="2015" name="Genome Announc.">
        <title>Expanding the biotechnology potential of lactobacilli through comparative genomics of 213 strains and associated genera.</title>
        <authorList>
            <person name="Sun Z."/>
            <person name="Harris H.M."/>
            <person name="McCann A."/>
            <person name="Guo C."/>
            <person name="Argimon S."/>
            <person name="Zhang W."/>
            <person name="Yang X."/>
            <person name="Jeffery I.B."/>
            <person name="Cooney J.C."/>
            <person name="Kagawa T.F."/>
            <person name="Liu W."/>
            <person name="Song Y."/>
            <person name="Salvetti E."/>
            <person name="Wrobel A."/>
            <person name="Rasinkangas P."/>
            <person name="Parkhill J."/>
            <person name="Rea M.C."/>
            <person name="O'Sullivan O."/>
            <person name="Ritari J."/>
            <person name="Douillard F.P."/>
            <person name="Paul Ross R."/>
            <person name="Yang R."/>
            <person name="Briner A.E."/>
            <person name="Felis G.E."/>
            <person name="de Vos W.M."/>
            <person name="Barrangou R."/>
            <person name="Klaenhammer T.R."/>
            <person name="Caufield P.W."/>
            <person name="Cui Y."/>
            <person name="Zhang H."/>
            <person name="O'Toole P.W."/>
        </authorList>
    </citation>
    <scope>NUCLEOTIDE SEQUENCE [LARGE SCALE GENOMIC DNA]</scope>
    <source>
        <strain evidence="11 12">DSM 23037</strain>
    </source>
</reference>
<accession>A0A0R2DHP5</accession>
<evidence type="ECO:0000259" key="10">
    <source>
        <dbReference type="Pfam" id="PF01467"/>
    </source>
</evidence>
<comment type="similarity">
    <text evidence="9">Belongs to the bacterial CoaD family.</text>
</comment>
<dbReference type="InterPro" id="IPR001980">
    <property type="entry name" value="PPAT"/>
</dbReference>
<dbReference type="SUPFAM" id="SSF52374">
    <property type="entry name" value="Nucleotidylyl transferase"/>
    <property type="match status" value="1"/>
</dbReference>
<keyword evidence="2 9" id="KW-0808">Transferase</keyword>
<organism evidence="11 12">
    <name type="scientific">Holzapfeliella floricola DSM 23037 = JCM 16512</name>
    <dbReference type="NCBI Taxonomy" id="1423744"/>
    <lineage>
        <taxon>Bacteria</taxon>
        <taxon>Bacillati</taxon>
        <taxon>Bacillota</taxon>
        <taxon>Bacilli</taxon>
        <taxon>Lactobacillales</taxon>
        <taxon>Lactobacillaceae</taxon>
        <taxon>Holzapfeliella</taxon>
    </lineage>
</organism>
<dbReference type="STRING" id="1423744.FC86_GL000724"/>
<comment type="cofactor">
    <cofactor evidence="9">
        <name>Mg(2+)</name>
        <dbReference type="ChEBI" id="CHEBI:18420"/>
    </cofactor>
</comment>
<evidence type="ECO:0000256" key="3">
    <source>
        <dbReference type="ARBA" id="ARBA00022695"/>
    </source>
</evidence>
<evidence type="ECO:0000256" key="7">
    <source>
        <dbReference type="ARBA" id="ARBA00022993"/>
    </source>
</evidence>
<sequence length="160" mass="17754">MTKAIFPGSFDPITNGHVDLVKRAAKLFDEIVVAVMTNTKKNYLLSQDERKQVVESVFLDIENVTVVSDFSDLTVNVAKKNGATHIVRGLRNGSDFDYEKAISQMNAHQNNAIETVFLVTNSKYEFVSSSMIKEVAGFGGDILDFVPDVVSQMLMSKLEE</sequence>
<dbReference type="InterPro" id="IPR004821">
    <property type="entry name" value="Cyt_trans-like"/>
</dbReference>
<comment type="subcellular location">
    <subcellularLocation>
        <location evidence="9">Cytoplasm</location>
    </subcellularLocation>
</comment>
<keyword evidence="3 9" id="KW-0548">Nucleotidyltransferase</keyword>
<dbReference type="GO" id="GO:0005524">
    <property type="term" value="F:ATP binding"/>
    <property type="evidence" value="ECO:0007669"/>
    <property type="project" value="UniProtKB-KW"/>
</dbReference>
<evidence type="ECO:0000256" key="1">
    <source>
        <dbReference type="ARBA" id="ARBA00022490"/>
    </source>
</evidence>
<dbReference type="PANTHER" id="PTHR21342:SF1">
    <property type="entry name" value="PHOSPHOPANTETHEINE ADENYLYLTRANSFERASE"/>
    <property type="match status" value="1"/>
</dbReference>
<comment type="subunit">
    <text evidence="9">Homohexamer.</text>
</comment>
<dbReference type="EC" id="2.7.7.3" evidence="9"/>
<evidence type="ECO:0000256" key="4">
    <source>
        <dbReference type="ARBA" id="ARBA00022741"/>
    </source>
</evidence>
<name>A0A0R2DHP5_9LACO</name>
<comment type="caution">
    <text evidence="11">The sequence shown here is derived from an EMBL/GenBank/DDBJ whole genome shotgun (WGS) entry which is preliminary data.</text>
</comment>
<dbReference type="CDD" id="cd02163">
    <property type="entry name" value="PPAT"/>
    <property type="match status" value="1"/>
</dbReference>
<dbReference type="PATRIC" id="fig|1423744.4.peg.744"/>
<dbReference type="PRINTS" id="PR01020">
    <property type="entry name" value="LPSBIOSNTHSS"/>
</dbReference>
<dbReference type="GO" id="GO:0015937">
    <property type="term" value="P:coenzyme A biosynthetic process"/>
    <property type="evidence" value="ECO:0007669"/>
    <property type="project" value="UniProtKB-UniRule"/>
</dbReference>
<dbReference type="Proteomes" id="UP000051378">
    <property type="component" value="Unassembled WGS sequence"/>
</dbReference>
<dbReference type="NCBIfam" id="TIGR01510">
    <property type="entry name" value="coaD_prev_kdtB"/>
    <property type="match status" value="1"/>
</dbReference>
<dbReference type="EMBL" id="AYZL01000020">
    <property type="protein sequence ID" value="KRN03618.1"/>
    <property type="molecule type" value="Genomic_DNA"/>
</dbReference>
<dbReference type="UniPathway" id="UPA00241">
    <property type="reaction ID" value="UER00355"/>
</dbReference>
<keyword evidence="5 9" id="KW-0067">ATP-binding</keyword>
<comment type="pathway">
    <text evidence="9">Cofactor biosynthesis; coenzyme A biosynthesis; CoA from (R)-pantothenate: step 4/5.</text>
</comment>
<dbReference type="Gene3D" id="3.40.50.620">
    <property type="entry name" value="HUPs"/>
    <property type="match status" value="1"/>
</dbReference>
<dbReference type="GO" id="GO:0005737">
    <property type="term" value="C:cytoplasm"/>
    <property type="evidence" value="ECO:0007669"/>
    <property type="project" value="UniProtKB-SubCell"/>
</dbReference>